<evidence type="ECO:0000256" key="1">
    <source>
        <dbReference type="SAM" id="SignalP"/>
    </source>
</evidence>
<evidence type="ECO:0000259" key="2">
    <source>
        <dbReference type="Pfam" id="PF18885"/>
    </source>
</evidence>
<accession>A0A087CS06</accession>
<dbReference type="SUPFAM" id="SSF89260">
    <property type="entry name" value="Collagen-binding domain"/>
    <property type="match status" value="3"/>
</dbReference>
<dbReference type="eggNOG" id="COG4733">
    <property type="taxonomic scope" value="Bacteria"/>
</dbReference>
<organism evidence="3 4">
    <name type="scientific">Bifidobacterium ruminantium</name>
    <dbReference type="NCBI Taxonomy" id="78346"/>
    <lineage>
        <taxon>Bacteria</taxon>
        <taxon>Bacillati</taxon>
        <taxon>Actinomycetota</taxon>
        <taxon>Actinomycetes</taxon>
        <taxon>Bifidobacteriales</taxon>
        <taxon>Bifidobacteriaceae</taxon>
        <taxon>Bifidobacterium</taxon>
    </lineage>
</organism>
<dbReference type="AlphaFoldDB" id="A0A087CS06"/>
<proteinExistence type="predicted"/>
<comment type="caution">
    <text evidence="3">The sequence shown here is derived from an EMBL/GenBank/DDBJ whole genome shotgun (WGS) entry which is preliminary data.</text>
</comment>
<dbReference type="Pfam" id="PF18885">
    <property type="entry name" value="DUF5648"/>
    <property type="match status" value="1"/>
</dbReference>
<sequence length="553" mass="61969">MDMKFPRRLVASAAAIAALGCFAVANPACALDDSTQQESSVAVQTESNTTAESARSVKVNQDIPDTIHEVNYSYCKWYKFTVPSNGYVQLNMRNSVTSESPRWDMTLYRENDTRNGIFSWKHEGSKNNESSQKYGLPGGTYYLRIDGSWAADISYTLKIIYAQRSDWEIEPNDTAGAANTVRPNGTIHGSFDSSYADDWYKFTLGEDGIVQLKFTNSILDSGHITAVLYKSGDMRNAIFDSSYRNDFDLTSTSHSSPKIGLSKGTYYVDMSSYSSFEYAMTVDFTSTDLWEKEPNNSSSQASDIALGKTYTGNITKSSDRDWYRFSLNKRQQVQIYFTNKAQLQKYGSWMLYVYSGNDINKELTRVENPCSQTSSSSKVLTLDKGSYYVQVDSSWLTSDTGEGSEYSLLVTDPAKSPSVTMYRLYNRYTGEHFYTSDVSERDRLVSVGWSYEGVGWVAPVSGDPVYRLYNGHVRGGDHHYTTSASERDSLVRAGWSYEGVGWRSGGSVPVYRQYNPYARTGTHNYTADGSENDRLVSVGWRAEGVGWYAVSAK</sequence>
<dbReference type="Gene3D" id="2.60.120.380">
    <property type="match status" value="3"/>
</dbReference>
<feature type="domain" description="DUF5648" evidence="2">
    <location>
        <begin position="420"/>
        <end position="550"/>
    </location>
</feature>
<dbReference type="eggNOG" id="COG3757">
    <property type="taxonomic scope" value="Bacteria"/>
</dbReference>
<feature type="signal peptide" evidence="1">
    <location>
        <begin position="1"/>
        <end position="30"/>
    </location>
</feature>
<dbReference type="STRING" id="78346.BRUM_1496"/>
<feature type="chain" id="PRO_5001819615" evidence="1">
    <location>
        <begin position="31"/>
        <end position="553"/>
    </location>
</feature>
<keyword evidence="1" id="KW-0732">Signal</keyword>
<dbReference type="InterPro" id="IPR043708">
    <property type="entry name" value="DUF5648"/>
</dbReference>
<protein>
    <submittedName>
        <fullName evidence="3">Putative peptidase</fullName>
    </submittedName>
</protein>
<dbReference type="Proteomes" id="UP000029078">
    <property type="component" value="Unassembled WGS sequence"/>
</dbReference>
<name>A0A087CS06_BIFRU</name>
<reference evidence="3 4" key="1">
    <citation type="submission" date="2014-03" db="EMBL/GenBank/DDBJ databases">
        <title>Genomics of Bifidobacteria.</title>
        <authorList>
            <person name="Ventura M."/>
            <person name="Milani C."/>
            <person name="Lugli G.A."/>
        </authorList>
    </citation>
    <scope>NUCLEOTIDE SEQUENCE [LARGE SCALE GENOMIC DNA]</scope>
    <source>
        <strain evidence="3 4">LMG 21811</strain>
    </source>
</reference>
<keyword evidence="4" id="KW-1185">Reference proteome</keyword>
<evidence type="ECO:0000313" key="4">
    <source>
        <dbReference type="Proteomes" id="UP000029078"/>
    </source>
</evidence>
<evidence type="ECO:0000313" key="3">
    <source>
        <dbReference type="EMBL" id="KFI86056.1"/>
    </source>
</evidence>
<dbReference type="PROSITE" id="PS51257">
    <property type="entry name" value="PROKAR_LIPOPROTEIN"/>
    <property type="match status" value="1"/>
</dbReference>
<gene>
    <name evidence="3" type="ORF">BRUM_1496</name>
</gene>
<dbReference type="EMBL" id="JGZL01000015">
    <property type="protein sequence ID" value="KFI86056.1"/>
    <property type="molecule type" value="Genomic_DNA"/>
</dbReference>